<dbReference type="Gene3D" id="1.20.59.10">
    <property type="entry name" value="Chorismate mutase"/>
    <property type="match status" value="1"/>
</dbReference>
<evidence type="ECO:0000313" key="2">
    <source>
        <dbReference type="Proteomes" id="UP000254968"/>
    </source>
</evidence>
<dbReference type="InterPro" id="IPR036263">
    <property type="entry name" value="Chorismate_II_sf"/>
</dbReference>
<accession>A0A378JSI3</accession>
<dbReference type="GO" id="GO:0046417">
    <property type="term" value="P:chorismate metabolic process"/>
    <property type="evidence" value="ECO:0007669"/>
    <property type="project" value="InterPro"/>
</dbReference>
<gene>
    <name evidence="1" type="ORF">NCTC13315_03003</name>
</gene>
<dbReference type="Proteomes" id="UP000254968">
    <property type="component" value="Unassembled WGS sequence"/>
</dbReference>
<keyword evidence="2" id="KW-1185">Reference proteome</keyword>
<protein>
    <submittedName>
        <fullName evidence="1">Chorismate mutase</fullName>
    </submittedName>
</protein>
<reference evidence="1 2" key="1">
    <citation type="submission" date="2018-06" db="EMBL/GenBank/DDBJ databases">
        <authorList>
            <consortium name="Pathogen Informatics"/>
            <person name="Doyle S."/>
        </authorList>
    </citation>
    <scope>NUCLEOTIDE SEQUENCE [LARGE SCALE GENOMIC DNA]</scope>
    <source>
        <strain evidence="1 2">NCTC13315</strain>
    </source>
</reference>
<proteinExistence type="predicted"/>
<name>A0A378JSI3_9GAMM</name>
<dbReference type="AlphaFoldDB" id="A0A378JSI3"/>
<dbReference type="SUPFAM" id="SSF48600">
    <property type="entry name" value="Chorismate mutase II"/>
    <property type="match status" value="1"/>
</dbReference>
<dbReference type="RefSeq" id="WP_115304250.1">
    <property type="nucleotide sequence ID" value="NZ_CAAAHO010000012.1"/>
</dbReference>
<sequence>MRLFNEFTKHAQEFPAQFKPLLLRLSVMEGIAASKFIHNRPIYDQDRELLVLENIKIKCSKRGFSQPKINLVQEFFKNNMTLAKLVQEAFVNECNNKSKTQVLNEAIISISKITEQAVSKETLLSSMRIFIDGLTEKLIQNIEFLADDNAYDLLKQIIINCFTQIDTMQLTEVVENFKTCMKQYQQTNSCDSQINFSTNRDLFFYTKLALNSFQQEEKQIISNEPLQDPSQQNNRQFLQ</sequence>
<organism evidence="1 2">
    <name type="scientific">Legionella beliardensis</name>
    <dbReference type="NCBI Taxonomy" id="91822"/>
    <lineage>
        <taxon>Bacteria</taxon>
        <taxon>Pseudomonadati</taxon>
        <taxon>Pseudomonadota</taxon>
        <taxon>Gammaproteobacteria</taxon>
        <taxon>Legionellales</taxon>
        <taxon>Legionellaceae</taxon>
        <taxon>Legionella</taxon>
    </lineage>
</organism>
<evidence type="ECO:0000313" key="1">
    <source>
        <dbReference type="EMBL" id="STX55632.1"/>
    </source>
</evidence>
<dbReference type="InterPro" id="IPR036979">
    <property type="entry name" value="CM_dom_sf"/>
</dbReference>
<dbReference type="EMBL" id="UGNV01000004">
    <property type="protein sequence ID" value="STX55632.1"/>
    <property type="molecule type" value="Genomic_DNA"/>
</dbReference>